<name>A0A9X0CTW1_9CNID</name>
<dbReference type="AlphaFoldDB" id="A0A9X0CTW1"/>
<proteinExistence type="predicted"/>
<dbReference type="EMBL" id="MU826829">
    <property type="protein sequence ID" value="KAJ7374023.1"/>
    <property type="molecule type" value="Genomic_DNA"/>
</dbReference>
<evidence type="ECO:0000256" key="1">
    <source>
        <dbReference type="SAM" id="SignalP"/>
    </source>
</evidence>
<evidence type="ECO:0000313" key="2">
    <source>
        <dbReference type="EMBL" id="KAJ7374023.1"/>
    </source>
</evidence>
<feature type="chain" id="PRO_5040945346" evidence="1">
    <location>
        <begin position="22"/>
        <end position="90"/>
    </location>
</feature>
<keyword evidence="1" id="KW-0732">Signal</keyword>
<feature type="signal peptide" evidence="1">
    <location>
        <begin position="1"/>
        <end position="21"/>
    </location>
</feature>
<comment type="caution">
    <text evidence="2">The sequence shown here is derived from an EMBL/GenBank/DDBJ whole genome shotgun (WGS) entry which is preliminary data.</text>
</comment>
<gene>
    <name evidence="2" type="ORF">OS493_009352</name>
</gene>
<keyword evidence="3" id="KW-1185">Reference proteome</keyword>
<sequence length="90" mass="10384">MKSFASVVLLASLVCFSVVDIREIDGQLSFNTNPGRSLNNPRYTRKMISSEDPWMEQQSAVTINQQEELDRNQAATRRRLNPIRKFLKRA</sequence>
<protein>
    <submittedName>
        <fullName evidence="2">Uncharacterized protein</fullName>
    </submittedName>
</protein>
<organism evidence="2 3">
    <name type="scientific">Desmophyllum pertusum</name>
    <dbReference type="NCBI Taxonomy" id="174260"/>
    <lineage>
        <taxon>Eukaryota</taxon>
        <taxon>Metazoa</taxon>
        <taxon>Cnidaria</taxon>
        <taxon>Anthozoa</taxon>
        <taxon>Hexacorallia</taxon>
        <taxon>Scleractinia</taxon>
        <taxon>Caryophylliina</taxon>
        <taxon>Caryophylliidae</taxon>
        <taxon>Desmophyllum</taxon>
    </lineage>
</organism>
<accession>A0A9X0CTW1</accession>
<evidence type="ECO:0000313" key="3">
    <source>
        <dbReference type="Proteomes" id="UP001163046"/>
    </source>
</evidence>
<dbReference type="Proteomes" id="UP001163046">
    <property type="component" value="Unassembled WGS sequence"/>
</dbReference>
<reference evidence="2" key="1">
    <citation type="submission" date="2023-01" db="EMBL/GenBank/DDBJ databases">
        <title>Genome assembly of the deep-sea coral Lophelia pertusa.</title>
        <authorList>
            <person name="Herrera S."/>
            <person name="Cordes E."/>
        </authorList>
    </citation>
    <scope>NUCLEOTIDE SEQUENCE</scope>
    <source>
        <strain evidence="2">USNM1676648</strain>
        <tissue evidence="2">Polyp</tissue>
    </source>
</reference>